<proteinExistence type="predicted"/>
<evidence type="ECO:0000259" key="5">
    <source>
        <dbReference type="Pfam" id="PF03486"/>
    </source>
</evidence>
<protein>
    <submittedName>
        <fullName evidence="7">NAD(P)/FAD-dependent oxidoreductase</fullName>
    </submittedName>
</protein>
<comment type="cofactor">
    <cofactor evidence="1">
        <name>FAD</name>
        <dbReference type="ChEBI" id="CHEBI:57692"/>
    </cofactor>
</comment>
<dbReference type="InterPro" id="IPR036188">
    <property type="entry name" value="FAD/NAD-bd_sf"/>
</dbReference>
<feature type="domain" description="RsdA/BaiN/AoA(So)-like Rossmann fold-like" evidence="5">
    <location>
        <begin position="3"/>
        <end position="407"/>
    </location>
</feature>
<dbReference type="Proteomes" id="UP000712157">
    <property type="component" value="Unassembled WGS sequence"/>
</dbReference>
<evidence type="ECO:0000259" key="6">
    <source>
        <dbReference type="Pfam" id="PF22780"/>
    </source>
</evidence>
<dbReference type="InterPro" id="IPR057661">
    <property type="entry name" value="RsdA/BaiN/AoA(So)_Rossmann"/>
</dbReference>
<evidence type="ECO:0000313" key="8">
    <source>
        <dbReference type="Proteomes" id="UP000712157"/>
    </source>
</evidence>
<dbReference type="EMBL" id="JAHQCW010000031">
    <property type="protein sequence ID" value="MBU9738264.1"/>
    <property type="molecule type" value="Genomic_DNA"/>
</dbReference>
<feature type="domain" description="RsdA/BaiN/AoA(So)-like insert" evidence="6">
    <location>
        <begin position="193"/>
        <end position="354"/>
    </location>
</feature>
<organism evidence="7 8">
    <name type="scientific">Diplocloster agilis</name>
    <dbReference type="NCBI Taxonomy" id="2850323"/>
    <lineage>
        <taxon>Bacteria</taxon>
        <taxon>Bacillati</taxon>
        <taxon>Bacillota</taxon>
        <taxon>Clostridia</taxon>
        <taxon>Lachnospirales</taxon>
        <taxon>Lachnospiraceae</taxon>
        <taxon>Diplocloster</taxon>
    </lineage>
</organism>
<dbReference type="PRINTS" id="PR00368">
    <property type="entry name" value="FADPNR"/>
</dbReference>
<dbReference type="InterPro" id="IPR055178">
    <property type="entry name" value="RsdA/BaiN/AoA(So)-like_dom"/>
</dbReference>
<dbReference type="Gene3D" id="2.40.30.10">
    <property type="entry name" value="Translation factors"/>
    <property type="match status" value="1"/>
</dbReference>
<dbReference type="Gene3D" id="3.50.50.60">
    <property type="entry name" value="FAD/NAD(P)-binding domain"/>
    <property type="match status" value="1"/>
</dbReference>
<sequence length="419" mass="46133">MKRVLIIGGGAAGMAAAVFAARSGVCQVEVFEKNEKLGKKLFITGKGRCNVTNACDTEELFLSVRSNPKFLYSAFYGFTNQDAMQFFEDLGVPLKVERGNRVFPVSDHSSDIIRGLENEMKRLNVRTHLRAEVADIIIEETRFRGIRLKDGRAVDADACVIATGGFSYQATGSTGDGYRFAKTAGHQVTKLAPSIVPLEVKEDYVKRLQGLSLKNVQVTITSGKKELYSDFGEMLFTHYGVSGPLILSGSSYITNQIGNETLTLSIDLKPALSIEQLDHRILRDFEENRNRDFKNSLGKLFPAKLIPVIVSLSGIPEEKKVHEISREERQQLVWLIKHLTMTVTGLRGYQEAIITRGGVNVKEINPSTMESRKAQGLYFAGEVLDLDAVTGGFNLQIAWSTAYTAVQGIIAAAQDAQVS</sequence>
<dbReference type="PRINTS" id="PR00411">
    <property type="entry name" value="PNDRDTASEI"/>
</dbReference>
<dbReference type="Pfam" id="PF03486">
    <property type="entry name" value="HI0933_like"/>
    <property type="match status" value="1"/>
</dbReference>
<comment type="caution">
    <text evidence="7">The sequence shown here is derived from an EMBL/GenBank/DDBJ whole genome shotgun (WGS) entry which is preliminary data.</text>
</comment>
<dbReference type="SUPFAM" id="SSF160996">
    <property type="entry name" value="HI0933 insert domain-like"/>
    <property type="match status" value="1"/>
</dbReference>
<dbReference type="Gene3D" id="1.10.8.260">
    <property type="entry name" value="HI0933 insert domain-like"/>
    <property type="match status" value="1"/>
</dbReference>
<dbReference type="InterPro" id="IPR023166">
    <property type="entry name" value="BaiN-like_dom_sf"/>
</dbReference>
<keyword evidence="3" id="KW-0274">FAD</keyword>
<evidence type="ECO:0000256" key="3">
    <source>
        <dbReference type="ARBA" id="ARBA00022827"/>
    </source>
</evidence>
<feature type="signal peptide" evidence="4">
    <location>
        <begin position="1"/>
        <end position="20"/>
    </location>
</feature>
<dbReference type="AlphaFoldDB" id="A0A949K222"/>
<accession>A0A949K222</accession>
<dbReference type="RefSeq" id="WP_158347569.1">
    <property type="nucleotide sequence ID" value="NZ_JAHQCW010000031.1"/>
</dbReference>
<evidence type="ECO:0000256" key="2">
    <source>
        <dbReference type="ARBA" id="ARBA00022630"/>
    </source>
</evidence>
<dbReference type="InterPro" id="IPR004792">
    <property type="entry name" value="BaiN-like"/>
</dbReference>
<keyword evidence="2" id="KW-0285">Flavoprotein</keyword>
<name>A0A949K222_9FIRM</name>
<dbReference type="PANTHER" id="PTHR42887:SF2">
    <property type="entry name" value="OS12G0638800 PROTEIN"/>
    <property type="match status" value="1"/>
</dbReference>
<dbReference type="NCBIfam" id="TIGR00275">
    <property type="entry name" value="aminoacetone oxidase family FAD-binding enzyme"/>
    <property type="match status" value="1"/>
</dbReference>
<feature type="chain" id="PRO_5036946455" evidence="4">
    <location>
        <begin position="21"/>
        <end position="419"/>
    </location>
</feature>
<dbReference type="Pfam" id="PF22780">
    <property type="entry name" value="HI0933_like_1st"/>
    <property type="match status" value="1"/>
</dbReference>
<dbReference type="SUPFAM" id="SSF51905">
    <property type="entry name" value="FAD/NAD(P)-binding domain"/>
    <property type="match status" value="1"/>
</dbReference>
<keyword evidence="4" id="KW-0732">Signal</keyword>
<evidence type="ECO:0000313" key="7">
    <source>
        <dbReference type="EMBL" id="MBU9738264.1"/>
    </source>
</evidence>
<reference evidence="7" key="1">
    <citation type="submission" date="2021-06" db="EMBL/GenBank/DDBJ databases">
        <title>Description of novel taxa of the family Lachnospiraceae.</title>
        <authorList>
            <person name="Chaplin A.V."/>
            <person name="Sokolova S.R."/>
            <person name="Pikina A.P."/>
            <person name="Korzhanova M."/>
            <person name="Belova V."/>
            <person name="Korostin D."/>
            <person name="Efimov B.A."/>
        </authorList>
    </citation>
    <scope>NUCLEOTIDE SEQUENCE</scope>
    <source>
        <strain evidence="7">ASD5720</strain>
    </source>
</reference>
<dbReference type="PANTHER" id="PTHR42887">
    <property type="entry name" value="OS12G0638800 PROTEIN"/>
    <property type="match status" value="1"/>
</dbReference>
<evidence type="ECO:0000256" key="1">
    <source>
        <dbReference type="ARBA" id="ARBA00001974"/>
    </source>
</evidence>
<keyword evidence="8" id="KW-1185">Reference proteome</keyword>
<evidence type="ECO:0000256" key="4">
    <source>
        <dbReference type="SAM" id="SignalP"/>
    </source>
</evidence>
<gene>
    <name evidence="7" type="ORF">KTH89_17100</name>
</gene>